<accession>A0A8T2QYR2</accession>
<dbReference type="InterPro" id="IPR002885">
    <property type="entry name" value="PPR_rpt"/>
</dbReference>
<dbReference type="GO" id="GO:0008270">
    <property type="term" value="F:zinc ion binding"/>
    <property type="evidence" value="ECO:0007669"/>
    <property type="project" value="InterPro"/>
</dbReference>
<name>A0A8T2QYR2_CERRI</name>
<feature type="repeat" description="PPR" evidence="2">
    <location>
        <begin position="369"/>
        <end position="403"/>
    </location>
</feature>
<keyword evidence="5" id="KW-1185">Reference proteome</keyword>
<organism evidence="4 5">
    <name type="scientific">Ceratopteris richardii</name>
    <name type="common">Triangle waterfern</name>
    <dbReference type="NCBI Taxonomy" id="49495"/>
    <lineage>
        <taxon>Eukaryota</taxon>
        <taxon>Viridiplantae</taxon>
        <taxon>Streptophyta</taxon>
        <taxon>Embryophyta</taxon>
        <taxon>Tracheophyta</taxon>
        <taxon>Polypodiopsida</taxon>
        <taxon>Polypodiidae</taxon>
        <taxon>Polypodiales</taxon>
        <taxon>Pteridineae</taxon>
        <taxon>Pteridaceae</taxon>
        <taxon>Parkerioideae</taxon>
        <taxon>Ceratopteris</taxon>
    </lineage>
</organism>
<comment type="caution">
    <text evidence="4">The sequence shown here is derived from an EMBL/GenBank/DDBJ whole genome shotgun (WGS) entry which is preliminary data.</text>
</comment>
<dbReference type="GO" id="GO:0003723">
    <property type="term" value="F:RNA binding"/>
    <property type="evidence" value="ECO:0007669"/>
    <property type="project" value="InterPro"/>
</dbReference>
<gene>
    <name evidence="4" type="ORF">KP509_31G032600</name>
</gene>
<dbReference type="AlphaFoldDB" id="A0A8T2QYR2"/>
<dbReference type="NCBIfam" id="TIGR00756">
    <property type="entry name" value="PPR"/>
    <property type="match status" value="4"/>
</dbReference>
<dbReference type="Pfam" id="PF20431">
    <property type="entry name" value="E_motif"/>
    <property type="match status" value="1"/>
</dbReference>
<dbReference type="InterPro" id="IPR032867">
    <property type="entry name" value="DYW_dom"/>
</dbReference>
<sequence length="835" mass="93768">MDCGSIMLHEFADAVKVADSWFPPSPLSTYKFSSPKTSAYTRRLKCNPFVYTEGTTESIKKLDGPLRNNVISFLQGCYTKRNIEGARLVYSLLQTMEVDSVEVLEEYIIRIFGFCDSLEDADYVFSNILNCTVYAWDAIISVHSMHDHYKECLDLFHGMQQANIIPDKSIYPYILKACGQLGALREGVNAHSLITSCGFESDIFVSSALLDMYAKCDSLDNVCIMFLRLPIPHTVSWNVLITKFVKHGNERQALGLFARMQNEGISPNNATYASILKACGCIGDLDHGKVLHAQLVECGLVSDVYICNTLICMYASCGGMEEALREFNKISKRSVVSWCTIINALTQYDVDLCAMDLFRSMSLECLDIDDVTFVSFIKLCSKLGNVEQGMRFHDQVIKRGLDANIVIGNSIVSMYSSCGNMIEAYSMFEQLPSRNVVTWASMVSGYTKIGDGASALKLFERMKIEDIEADRVMLMGVLDACANIGALNQGILVHQQLVVSGLSSDVAVGSCLINMYFKCGSPKEAHIVFSSLPKQDLKLWGMLISGYAYNGNGRSVLKCLDMMQQLGFKPDAAIFTNVLVACRHAELVEDGCHQFRVMRDQQGIVPTIEHFGCMIDLLSHVGYVDEAEELLDMMPVQPDLSGWMSLLSACRRHKKVQVARRCFNHVMRLDSSVSAGYLVMSKIYADAKLWERVEELEHHRKQALVWKKPGRAWIEVDNRIHEFSVGDKSHPQIDKIHMKLRTIKYDKDECTPLLNSRNNKQDSRNDHCERLAIAFGLITATEGTPIRVTKNIQVCRDCHSASKMISKIEARPIIISDTYRVHEFRNGECSCGDWI</sequence>
<dbReference type="Pfam" id="PF13041">
    <property type="entry name" value="PPR_2"/>
    <property type="match status" value="1"/>
</dbReference>
<dbReference type="PROSITE" id="PS51375">
    <property type="entry name" value="PPR"/>
    <property type="match status" value="5"/>
</dbReference>
<feature type="repeat" description="PPR" evidence="2">
    <location>
        <begin position="435"/>
        <end position="469"/>
    </location>
</feature>
<dbReference type="Pfam" id="PF01535">
    <property type="entry name" value="PPR"/>
    <property type="match status" value="8"/>
</dbReference>
<feature type="repeat" description="PPR" evidence="2">
    <location>
        <begin position="303"/>
        <end position="337"/>
    </location>
</feature>
<protein>
    <recommendedName>
        <fullName evidence="3">DYW domain-containing protein</fullName>
    </recommendedName>
</protein>
<reference evidence="4" key="1">
    <citation type="submission" date="2021-08" db="EMBL/GenBank/DDBJ databases">
        <title>WGS assembly of Ceratopteris richardii.</title>
        <authorList>
            <person name="Marchant D.B."/>
            <person name="Chen G."/>
            <person name="Jenkins J."/>
            <person name="Shu S."/>
            <person name="Leebens-Mack J."/>
            <person name="Grimwood J."/>
            <person name="Schmutz J."/>
            <person name="Soltis P."/>
            <person name="Soltis D."/>
            <person name="Chen Z.-H."/>
        </authorList>
    </citation>
    <scope>NUCLEOTIDE SEQUENCE</scope>
    <source>
        <strain evidence="4">Whitten #5841</strain>
        <tissue evidence="4">Leaf</tissue>
    </source>
</reference>
<dbReference type="InterPro" id="IPR046960">
    <property type="entry name" value="PPR_At4g14850-like_plant"/>
</dbReference>
<evidence type="ECO:0000313" key="5">
    <source>
        <dbReference type="Proteomes" id="UP000825935"/>
    </source>
</evidence>
<dbReference type="FunFam" id="1.25.40.10:FF:000090">
    <property type="entry name" value="Pentatricopeptide repeat-containing protein, chloroplastic"/>
    <property type="match status" value="1"/>
</dbReference>
<dbReference type="OrthoDB" id="185373at2759"/>
<dbReference type="InterPro" id="IPR046848">
    <property type="entry name" value="E_motif"/>
</dbReference>
<dbReference type="Gene3D" id="1.25.40.10">
    <property type="entry name" value="Tetratricopeptide repeat domain"/>
    <property type="match status" value="5"/>
</dbReference>
<dbReference type="GO" id="GO:0009451">
    <property type="term" value="P:RNA modification"/>
    <property type="evidence" value="ECO:0007669"/>
    <property type="project" value="InterPro"/>
</dbReference>
<keyword evidence="1" id="KW-0677">Repeat</keyword>
<feature type="repeat" description="PPR" evidence="2">
    <location>
        <begin position="233"/>
        <end position="267"/>
    </location>
</feature>
<dbReference type="InterPro" id="IPR046849">
    <property type="entry name" value="E2_motif"/>
</dbReference>
<dbReference type="Pfam" id="PF20430">
    <property type="entry name" value="Eplus_motif"/>
    <property type="match status" value="1"/>
</dbReference>
<dbReference type="OMA" id="HECIIRV"/>
<dbReference type="EMBL" id="CM035436">
    <property type="protein sequence ID" value="KAH7288581.1"/>
    <property type="molecule type" value="Genomic_DNA"/>
</dbReference>
<feature type="repeat" description="PPR" evidence="2">
    <location>
        <begin position="536"/>
        <end position="570"/>
    </location>
</feature>
<evidence type="ECO:0000256" key="1">
    <source>
        <dbReference type="ARBA" id="ARBA00022737"/>
    </source>
</evidence>
<feature type="domain" description="DYW" evidence="3">
    <location>
        <begin position="758"/>
        <end position="834"/>
    </location>
</feature>
<evidence type="ECO:0000259" key="3">
    <source>
        <dbReference type="Pfam" id="PF14432"/>
    </source>
</evidence>
<dbReference type="Pfam" id="PF14432">
    <property type="entry name" value="DYW_deaminase"/>
    <property type="match status" value="1"/>
</dbReference>
<dbReference type="FunFam" id="1.25.40.10:FF:000344">
    <property type="entry name" value="Pentatricopeptide repeat-containing protein"/>
    <property type="match status" value="2"/>
</dbReference>
<evidence type="ECO:0000313" key="4">
    <source>
        <dbReference type="EMBL" id="KAH7288581.1"/>
    </source>
</evidence>
<proteinExistence type="predicted"/>
<dbReference type="InterPro" id="IPR011990">
    <property type="entry name" value="TPR-like_helical_dom_sf"/>
</dbReference>
<evidence type="ECO:0000256" key="2">
    <source>
        <dbReference type="PROSITE-ProRule" id="PRU00708"/>
    </source>
</evidence>
<dbReference type="Proteomes" id="UP000825935">
    <property type="component" value="Chromosome 31"/>
</dbReference>
<dbReference type="PANTHER" id="PTHR47926">
    <property type="entry name" value="PENTATRICOPEPTIDE REPEAT-CONTAINING PROTEIN"/>
    <property type="match status" value="1"/>
</dbReference>